<feature type="region of interest" description="Disordered" evidence="1">
    <location>
        <begin position="1"/>
        <end position="115"/>
    </location>
</feature>
<evidence type="ECO:0000313" key="3">
    <source>
        <dbReference type="Proteomes" id="UP001341840"/>
    </source>
</evidence>
<reference evidence="2 3" key="1">
    <citation type="journal article" date="2023" name="Plants (Basel)">
        <title>Bridging the Gap: Combining Genomics and Transcriptomics Approaches to Understand Stylosanthes scabra, an Orphan Legume from the Brazilian Caatinga.</title>
        <authorList>
            <person name="Ferreira-Neto J.R.C."/>
            <person name="da Silva M.D."/>
            <person name="Binneck E."/>
            <person name="de Melo N.F."/>
            <person name="da Silva R.H."/>
            <person name="de Melo A.L.T.M."/>
            <person name="Pandolfi V."/>
            <person name="Bustamante F.O."/>
            <person name="Brasileiro-Vidal A.C."/>
            <person name="Benko-Iseppon A.M."/>
        </authorList>
    </citation>
    <scope>NUCLEOTIDE SEQUENCE [LARGE SCALE GENOMIC DNA]</scope>
    <source>
        <tissue evidence="2">Leaves</tissue>
    </source>
</reference>
<evidence type="ECO:0000313" key="2">
    <source>
        <dbReference type="EMBL" id="MED6215554.1"/>
    </source>
</evidence>
<comment type="caution">
    <text evidence="2">The sequence shown here is derived from an EMBL/GenBank/DDBJ whole genome shotgun (WGS) entry which is preliminary data.</text>
</comment>
<proteinExistence type="predicted"/>
<evidence type="ECO:0000256" key="1">
    <source>
        <dbReference type="SAM" id="MobiDB-lite"/>
    </source>
</evidence>
<feature type="compositionally biased region" description="Basic residues" evidence="1">
    <location>
        <begin position="96"/>
        <end position="109"/>
    </location>
</feature>
<gene>
    <name evidence="2" type="ORF">PIB30_114844</name>
</gene>
<name>A0ABU6YZ90_9FABA</name>
<organism evidence="2 3">
    <name type="scientific">Stylosanthes scabra</name>
    <dbReference type="NCBI Taxonomy" id="79078"/>
    <lineage>
        <taxon>Eukaryota</taxon>
        <taxon>Viridiplantae</taxon>
        <taxon>Streptophyta</taxon>
        <taxon>Embryophyta</taxon>
        <taxon>Tracheophyta</taxon>
        <taxon>Spermatophyta</taxon>
        <taxon>Magnoliopsida</taxon>
        <taxon>eudicotyledons</taxon>
        <taxon>Gunneridae</taxon>
        <taxon>Pentapetalae</taxon>
        <taxon>rosids</taxon>
        <taxon>fabids</taxon>
        <taxon>Fabales</taxon>
        <taxon>Fabaceae</taxon>
        <taxon>Papilionoideae</taxon>
        <taxon>50 kb inversion clade</taxon>
        <taxon>dalbergioids sensu lato</taxon>
        <taxon>Dalbergieae</taxon>
        <taxon>Pterocarpus clade</taxon>
        <taxon>Stylosanthes</taxon>
    </lineage>
</organism>
<dbReference type="Proteomes" id="UP001341840">
    <property type="component" value="Unassembled WGS sequence"/>
</dbReference>
<sequence length="115" mass="13085">PVVASNSWGIMQGPAERTVEHVETRQKRLNGDGGGEHRRRSKGVADEDGQSTSKPPKDQGLLKSCPWEAKRRMKELSYPRKKGRSWGRVKATDPARKRRRSRGRDRRSKAPQQGR</sequence>
<protein>
    <submittedName>
        <fullName evidence="2">Uncharacterized protein</fullName>
    </submittedName>
</protein>
<dbReference type="EMBL" id="JASCZI010252843">
    <property type="protein sequence ID" value="MED6215554.1"/>
    <property type="molecule type" value="Genomic_DNA"/>
</dbReference>
<keyword evidence="3" id="KW-1185">Reference proteome</keyword>
<accession>A0ABU6YZ90</accession>
<feature type="non-terminal residue" evidence="2">
    <location>
        <position position="1"/>
    </location>
</feature>
<feature type="compositionally biased region" description="Basic and acidic residues" evidence="1">
    <location>
        <begin position="68"/>
        <end position="78"/>
    </location>
</feature>
<feature type="compositionally biased region" description="Basic and acidic residues" evidence="1">
    <location>
        <begin position="17"/>
        <end position="36"/>
    </location>
</feature>